<dbReference type="AlphaFoldDB" id="A0A9P9EE06"/>
<gene>
    <name evidence="2" type="ORF">B0J11DRAFT_425979</name>
</gene>
<evidence type="ECO:0008006" key="4">
    <source>
        <dbReference type="Google" id="ProtNLM"/>
    </source>
</evidence>
<protein>
    <recommendedName>
        <fullName evidence="4">Secreted protein</fullName>
    </recommendedName>
</protein>
<feature type="signal peptide" evidence="1">
    <location>
        <begin position="1"/>
        <end position="26"/>
    </location>
</feature>
<comment type="caution">
    <text evidence="2">The sequence shown here is derived from an EMBL/GenBank/DDBJ whole genome shotgun (WGS) entry which is preliminary data.</text>
</comment>
<accession>A0A9P9EE06</accession>
<proteinExistence type="predicted"/>
<sequence length="315" mass="36726">MRTRYGYRAPILGLLPLAILFAQVKAEIKPYISTAAEYWTECKTCPRSLCTNKLYYSYDETFNATCWTKGTKIVDGNIWLKSEAGCYVTQYDVLEYDGDYTTDLKYCGRASEQRHITEEDATLKYKTECRICPDLTCDVVAYLPEDTDVTLTCWTSEGQMIIDDPYHLKTTNNCYVARKNLYSKPDITYLENCGPIPPLEPDWHFNENGTSEVNKREASPKPIPTDMGVNYLINATIGEEYAYCRNCPKETCRTKKRYEFNQEVWLQCQTQNNGTWWHQTTDFCYVKNSDFWQDPTHDNYRNPLCEYFENGDDKD</sequence>
<dbReference type="EMBL" id="JAGMWT010000002">
    <property type="protein sequence ID" value="KAH7135419.1"/>
    <property type="molecule type" value="Genomic_DNA"/>
</dbReference>
<dbReference type="Proteomes" id="UP000700596">
    <property type="component" value="Unassembled WGS sequence"/>
</dbReference>
<evidence type="ECO:0000313" key="2">
    <source>
        <dbReference type="EMBL" id="KAH7135419.1"/>
    </source>
</evidence>
<evidence type="ECO:0000313" key="3">
    <source>
        <dbReference type="Proteomes" id="UP000700596"/>
    </source>
</evidence>
<organism evidence="2 3">
    <name type="scientific">Dendryphion nanum</name>
    <dbReference type="NCBI Taxonomy" id="256645"/>
    <lineage>
        <taxon>Eukaryota</taxon>
        <taxon>Fungi</taxon>
        <taxon>Dikarya</taxon>
        <taxon>Ascomycota</taxon>
        <taxon>Pezizomycotina</taxon>
        <taxon>Dothideomycetes</taxon>
        <taxon>Pleosporomycetidae</taxon>
        <taxon>Pleosporales</taxon>
        <taxon>Torulaceae</taxon>
        <taxon>Dendryphion</taxon>
    </lineage>
</organism>
<name>A0A9P9EE06_9PLEO</name>
<feature type="chain" id="PRO_5040504687" description="Secreted protein" evidence="1">
    <location>
        <begin position="27"/>
        <end position="315"/>
    </location>
</feature>
<reference evidence="2" key="1">
    <citation type="journal article" date="2021" name="Nat. Commun.">
        <title>Genetic determinants of endophytism in the Arabidopsis root mycobiome.</title>
        <authorList>
            <person name="Mesny F."/>
            <person name="Miyauchi S."/>
            <person name="Thiergart T."/>
            <person name="Pickel B."/>
            <person name="Atanasova L."/>
            <person name="Karlsson M."/>
            <person name="Huettel B."/>
            <person name="Barry K.W."/>
            <person name="Haridas S."/>
            <person name="Chen C."/>
            <person name="Bauer D."/>
            <person name="Andreopoulos W."/>
            <person name="Pangilinan J."/>
            <person name="LaButti K."/>
            <person name="Riley R."/>
            <person name="Lipzen A."/>
            <person name="Clum A."/>
            <person name="Drula E."/>
            <person name="Henrissat B."/>
            <person name="Kohler A."/>
            <person name="Grigoriev I.V."/>
            <person name="Martin F.M."/>
            <person name="Hacquard S."/>
        </authorList>
    </citation>
    <scope>NUCLEOTIDE SEQUENCE</scope>
    <source>
        <strain evidence="2">MPI-CAGE-CH-0243</strain>
    </source>
</reference>
<keyword evidence="1" id="KW-0732">Signal</keyword>
<keyword evidence="3" id="KW-1185">Reference proteome</keyword>
<evidence type="ECO:0000256" key="1">
    <source>
        <dbReference type="SAM" id="SignalP"/>
    </source>
</evidence>
<dbReference type="OrthoDB" id="5358886at2759"/>